<dbReference type="STRING" id="591019.Shell_0238"/>
<dbReference type="HOGENOM" id="CLU_1088213_0_0_2"/>
<dbReference type="OrthoDB" id="89900at2157"/>
<dbReference type="GO" id="GO:0007059">
    <property type="term" value="P:chromosome segregation"/>
    <property type="evidence" value="ECO:0007669"/>
    <property type="project" value="TreeGrafter"/>
</dbReference>
<evidence type="ECO:0000256" key="4">
    <source>
        <dbReference type="ARBA" id="ARBA00022840"/>
    </source>
</evidence>
<dbReference type="Pfam" id="PF18231">
    <property type="entry name" value="SerK_C"/>
    <property type="match status" value="1"/>
</dbReference>
<dbReference type="GO" id="GO:0005524">
    <property type="term" value="F:ATP binding"/>
    <property type="evidence" value="ECO:0007669"/>
    <property type="project" value="UniProtKB-KW"/>
</dbReference>
<evidence type="ECO:0000256" key="1">
    <source>
        <dbReference type="ARBA" id="ARBA00022679"/>
    </source>
</evidence>
<sequence length="252" mass="28873">MSGKGKVIIKLPKTVIPVKYVEPVLIDVDRLLPHEEIVPGRLKDLMEKIRSEGVVDMPIIVTPIPGTDKYLVVDGHHRWAAVKELGYKKVPAIIIDYFDENVKLKTWYPAIIGSINKILGEIRKKGIRIEKCKDKDNVYEDEELGKYAFVIIGKNNECYKIHGSINEQKIVSKILSKLNLEGEYTLVYYGEKDEALRDLEKGEIDYLFLRKPPTKNEVIEIAKHNQVYSPKTTRHILPYIPAITNTPLNKLK</sequence>
<keyword evidence="3" id="KW-0418">Kinase</keyword>
<dbReference type="InterPro" id="IPR050336">
    <property type="entry name" value="Chromosome_partition/occlusion"/>
</dbReference>
<dbReference type="KEGG" id="shc:Shell_0238"/>
<protein>
    <submittedName>
        <fullName evidence="6">ParB domain protein nuclease</fullName>
    </submittedName>
</protein>
<evidence type="ECO:0000256" key="3">
    <source>
        <dbReference type="ARBA" id="ARBA00022777"/>
    </source>
</evidence>
<keyword evidence="2" id="KW-0547">Nucleotide-binding</keyword>
<dbReference type="PANTHER" id="PTHR33375:SF1">
    <property type="entry name" value="CHROMOSOME-PARTITIONING PROTEIN PARB-RELATED"/>
    <property type="match status" value="1"/>
</dbReference>
<dbReference type="Gene3D" id="3.90.1530.10">
    <property type="entry name" value="Conserved hypothetical protein from pyrococcus furiosus pfu- 392566-001, ParB domain"/>
    <property type="match status" value="1"/>
</dbReference>
<keyword evidence="4" id="KW-0067">ATP-binding</keyword>
<dbReference type="PANTHER" id="PTHR33375">
    <property type="entry name" value="CHROMOSOME-PARTITIONING PROTEIN PARB-RELATED"/>
    <property type="match status" value="1"/>
</dbReference>
<dbReference type="InterPro" id="IPR023098">
    <property type="entry name" value="SerK/SbnI_C"/>
</dbReference>
<dbReference type="GO" id="GO:0016301">
    <property type="term" value="F:kinase activity"/>
    <property type="evidence" value="ECO:0007669"/>
    <property type="project" value="UniProtKB-KW"/>
</dbReference>
<dbReference type="EMBL" id="CP002051">
    <property type="protein sequence ID" value="ADI31377.1"/>
    <property type="molecule type" value="Genomic_DNA"/>
</dbReference>
<dbReference type="GO" id="GO:0045881">
    <property type="term" value="P:positive regulation of sporulation resulting in formation of a cellular spore"/>
    <property type="evidence" value="ECO:0007669"/>
    <property type="project" value="TreeGrafter"/>
</dbReference>
<dbReference type="Pfam" id="PF02195">
    <property type="entry name" value="ParB_N"/>
    <property type="match status" value="1"/>
</dbReference>
<feature type="domain" description="ParB-like N-terminal" evidence="5">
    <location>
        <begin position="24"/>
        <end position="102"/>
    </location>
</feature>
<dbReference type="SMART" id="SM00470">
    <property type="entry name" value="ParB"/>
    <property type="match status" value="1"/>
</dbReference>
<dbReference type="CDD" id="cd16400">
    <property type="entry name" value="ParB_Srx_like_nuclease"/>
    <property type="match status" value="1"/>
</dbReference>
<keyword evidence="1" id="KW-0808">Transferase</keyword>
<dbReference type="eggNOG" id="arCOG01875">
    <property type="taxonomic scope" value="Archaea"/>
</dbReference>
<reference evidence="6 7" key="2">
    <citation type="journal article" date="2011" name="Stand. Genomic Sci.">
        <title>Complete genome sequence of Staphylothermus hellenicus P8.</title>
        <authorList>
            <person name="Anderson I."/>
            <person name="Wirth R."/>
            <person name="Lucas S."/>
            <person name="Copeland A."/>
            <person name="Lapidus A."/>
            <person name="Cheng J.F."/>
            <person name="Goodwin L."/>
            <person name="Pitluck S."/>
            <person name="Davenport K."/>
            <person name="Detter J.C."/>
            <person name="Han C."/>
            <person name="Tapia R."/>
            <person name="Land M."/>
            <person name="Hauser L."/>
            <person name="Pati A."/>
            <person name="Mikhailova N."/>
            <person name="Woyke T."/>
            <person name="Klenk H.P."/>
            <person name="Kyrpides N."/>
            <person name="Ivanova N."/>
        </authorList>
    </citation>
    <scope>NUCLEOTIDE SEQUENCE [LARGE SCALE GENOMIC DNA]</scope>
    <source>
        <strain evidence="7">DSM 12710 / JCM 10830 / BK20S6-10-b1 / P8</strain>
    </source>
</reference>
<gene>
    <name evidence="6" type="ordered locus">Shell_0238</name>
</gene>
<proteinExistence type="predicted"/>
<dbReference type="GO" id="GO:0005694">
    <property type="term" value="C:chromosome"/>
    <property type="evidence" value="ECO:0007669"/>
    <property type="project" value="TreeGrafter"/>
</dbReference>
<dbReference type="InterPro" id="IPR036086">
    <property type="entry name" value="ParB/Sulfiredoxin_sf"/>
</dbReference>
<name>D7DB30_STAHD</name>
<organism evidence="6 7">
    <name type="scientific">Staphylothermus hellenicus (strain DSM 12710 / JCM 10830 / BK20S6-10-b1 / P8)</name>
    <dbReference type="NCBI Taxonomy" id="591019"/>
    <lineage>
        <taxon>Archaea</taxon>
        <taxon>Thermoproteota</taxon>
        <taxon>Thermoprotei</taxon>
        <taxon>Desulfurococcales</taxon>
        <taxon>Desulfurococcaceae</taxon>
        <taxon>Staphylothermus</taxon>
    </lineage>
</organism>
<evidence type="ECO:0000313" key="6">
    <source>
        <dbReference type="EMBL" id="ADI31377.1"/>
    </source>
</evidence>
<accession>D7DB30</accession>
<dbReference type="Gene3D" id="3.30.1760.10">
    <property type="entry name" value="Conserved hypothetical protein from pyrococcus furiosus pfu- 392566-001, domain 2"/>
    <property type="match status" value="1"/>
</dbReference>
<dbReference type="SUPFAM" id="SSF110849">
    <property type="entry name" value="ParB/Sulfiredoxin"/>
    <property type="match status" value="1"/>
</dbReference>
<dbReference type="AlphaFoldDB" id="D7DB30"/>
<evidence type="ECO:0000313" key="7">
    <source>
        <dbReference type="Proteomes" id="UP000002573"/>
    </source>
</evidence>
<keyword evidence="7" id="KW-1185">Reference proteome</keyword>
<dbReference type="RefSeq" id="WP_013142575.1">
    <property type="nucleotide sequence ID" value="NC_014205.1"/>
</dbReference>
<dbReference type="InterPro" id="IPR040867">
    <property type="entry name" value="SerK_C"/>
</dbReference>
<dbReference type="Proteomes" id="UP000002573">
    <property type="component" value="Chromosome"/>
</dbReference>
<reference evidence="7" key="1">
    <citation type="submission" date="2010-05" db="EMBL/GenBank/DDBJ databases">
        <title>Complete sequence of Staphylothermus hellenicus DSM 12710.</title>
        <authorList>
            <consortium name="US DOE Joint Genome Institute"/>
            <person name="Lucas S."/>
            <person name="Copeland A."/>
            <person name="Lapidus A."/>
            <person name="Cheng J.-F."/>
            <person name="Bruce D."/>
            <person name="Goodwin L."/>
            <person name="Pitluck S."/>
            <person name="Davenport K."/>
            <person name="Detter J.C."/>
            <person name="Han C."/>
            <person name="Tapia R."/>
            <person name="Larimer F."/>
            <person name="Land M."/>
            <person name="Hauser L."/>
            <person name="Kyrpides N."/>
            <person name="Mikhailova N."/>
            <person name="Anderson I.J."/>
            <person name="Woyke T."/>
        </authorList>
    </citation>
    <scope>NUCLEOTIDE SEQUENCE [LARGE SCALE GENOMIC DNA]</scope>
    <source>
        <strain evidence="7">DSM 12710 / JCM 10830 / BK20S6-10-b1 / P8</strain>
    </source>
</reference>
<evidence type="ECO:0000259" key="5">
    <source>
        <dbReference type="SMART" id="SM00470"/>
    </source>
</evidence>
<dbReference type="InterPro" id="IPR003115">
    <property type="entry name" value="ParB_N"/>
</dbReference>
<dbReference type="GeneID" id="9233527"/>
<evidence type="ECO:0000256" key="2">
    <source>
        <dbReference type="ARBA" id="ARBA00022741"/>
    </source>
</evidence>